<feature type="compositionally biased region" description="Low complexity" evidence="1">
    <location>
        <begin position="197"/>
        <end position="218"/>
    </location>
</feature>
<organism evidence="2 3">
    <name type="scientific">Mizuhopecten yessoensis</name>
    <name type="common">Japanese scallop</name>
    <name type="synonym">Patinopecten yessoensis</name>
    <dbReference type="NCBI Taxonomy" id="6573"/>
    <lineage>
        <taxon>Eukaryota</taxon>
        <taxon>Metazoa</taxon>
        <taxon>Spiralia</taxon>
        <taxon>Lophotrochozoa</taxon>
        <taxon>Mollusca</taxon>
        <taxon>Bivalvia</taxon>
        <taxon>Autobranchia</taxon>
        <taxon>Pteriomorphia</taxon>
        <taxon>Pectinida</taxon>
        <taxon>Pectinoidea</taxon>
        <taxon>Pectinidae</taxon>
        <taxon>Mizuhopecten</taxon>
    </lineage>
</organism>
<accession>A0A210R3W8</accession>
<feature type="region of interest" description="Disordered" evidence="1">
    <location>
        <begin position="1399"/>
        <end position="1426"/>
    </location>
</feature>
<comment type="caution">
    <text evidence="2">The sequence shown here is derived from an EMBL/GenBank/DDBJ whole genome shotgun (WGS) entry which is preliminary data.</text>
</comment>
<feature type="region of interest" description="Disordered" evidence="1">
    <location>
        <begin position="183"/>
        <end position="219"/>
    </location>
</feature>
<keyword evidence="3" id="KW-1185">Reference proteome</keyword>
<feature type="compositionally biased region" description="Acidic residues" evidence="1">
    <location>
        <begin position="836"/>
        <end position="848"/>
    </location>
</feature>
<dbReference type="InterPro" id="IPR035969">
    <property type="entry name" value="Rab-GAP_TBC_sf"/>
</dbReference>
<sequence length="1426" mass="162286">MSNKMGAPKVGAKVEYPDNPDFVNQRPFSQDWLNSSYQQTLLPDAPWHKMEHKIAQALASKVSKQFKKPERKEALLESLGKMFVSTYLPTVEPNPQILAPPEMDSKEKAILMKEAEAYLTSQLYKCVKDEGYGDMLASADGKAPKGEYAEFLQHCFQIFNKGLDRELYIQEMDLSRKKVKELETDSQLRKMVKPSRVKPSTTSSSSSLSSTPTSKPNSAAIRTMVQKVEGDPPSLWGVQSDAIGQAVMAILERDPRKFDHVAGRMHGRQLPGTLRTHMWADVLFKEERKRLSEGNLERMLRERFAKAVARGVQDLRITRATNTPIAGLIENAVVETYNKTTGMVAFRTTEHMIEASRTLNVLYTFDRSYEPYLIHWLFPLQVSFQQPSSKPTDKGQHVYELAMYLDLLNNSCFPTWIQVFAIAETVMNILSQSDPDMYTHLKAIATTNIKINKKEFLVQLISVEKAKAEELLKATPGSKREESMNSELLADPLIFLRRWIGEGFVSVLDTPGIMFVWDQCFLQGWRPSVLQNFATAILMLLKHKFMKARDYSSMKEVFFFEPCKLYTVDIQMAWIHLESGKDLMEIPYLNRQRPVTPASRLSGGVSIASLPVPGFLSTFGIKDISLKLVIPTTAVSKEPWLNYLNATELVLHVSIYFGSIKLRSRMSMHPGYTAVQTKDMYKNILYEMHFPQDKFVYESIDISQYDVERELGAHPYALIRIEYKKPASQHHDASNVQLGWARVPLFYRDSPGGRTSTDSVDVQWALQDGENKHSLHSGDVPDTLITTVPQTPKQTPEGLLGYSSELGAIVYEPKHEPKSKKKVEAIKVITPPPETPVEDEEEEEEEKVEEVVRTPDELLDPWVEHNPFASRKDPEPTGLNSRFDLYIDAVHFIPDNASIIKVTGIIGAPDMTRVLLALPELRSSARNPRFMFRLEFNEEQKDLNPQMVAFLRVYTYDIFSEDISVIGSVFVPIFNKGKLNVGGHQYRLRNGVPRNKARYKVTDLDQFKVVPASSILVRILHHEQEYVEAPRYGIGYYHSEQARPTITDERIFASYADHMNYPKTEKDMIQRLQNSQGFPLGETEEELLGWLQAKLDIKKVGPKFTAGNLPLDAMVRYRIKQGMRVRINRLWGLPPIDNLYTQLYAKVEPGEKVRGMPLTAEGHGGEERFLTNKIDFNSLMSDPKWNDDVRNLKPHYDTNSVLLIQIFGVTIKYKALADHNSPGIIKSLQGDELVITDDQILGWAAMPLFEANAVLTGVHELPVFRGKPPEGIIESLSIHPINEVIEKWKWDKKSLRIPWTSMTVTLWDGHYDFDDLPFLPTFEDLLKIAGSLESYKKSRENPKGTKNISSLVLEGLESRHRRQGIEGEIYQKEKGFFQDLINSTMDSLIYLFLVTPQSTPSDQTREDSDGYNSQITPTSGDDNYVL</sequence>
<evidence type="ECO:0000313" key="3">
    <source>
        <dbReference type="Proteomes" id="UP000242188"/>
    </source>
</evidence>
<protein>
    <submittedName>
        <fullName evidence="2">Uncharacterized protein</fullName>
    </submittedName>
</protein>
<name>A0A210R3W8_MIZYE</name>
<gene>
    <name evidence="2" type="ORF">KP79_PYT16154</name>
</gene>
<proteinExistence type="predicted"/>
<evidence type="ECO:0000256" key="1">
    <source>
        <dbReference type="SAM" id="MobiDB-lite"/>
    </source>
</evidence>
<dbReference type="SUPFAM" id="SSF47923">
    <property type="entry name" value="Ypt/Rab-GAP domain of gyp1p"/>
    <property type="match status" value="1"/>
</dbReference>
<dbReference type="Proteomes" id="UP000242188">
    <property type="component" value="Unassembled WGS sequence"/>
</dbReference>
<feature type="region of interest" description="Disordered" evidence="1">
    <location>
        <begin position="832"/>
        <end position="852"/>
    </location>
</feature>
<evidence type="ECO:0000313" key="2">
    <source>
        <dbReference type="EMBL" id="OWF55645.1"/>
    </source>
</evidence>
<reference evidence="2 3" key="1">
    <citation type="journal article" date="2017" name="Nat. Ecol. Evol.">
        <title>Scallop genome provides insights into evolution of bilaterian karyotype and development.</title>
        <authorList>
            <person name="Wang S."/>
            <person name="Zhang J."/>
            <person name="Jiao W."/>
            <person name="Li J."/>
            <person name="Xun X."/>
            <person name="Sun Y."/>
            <person name="Guo X."/>
            <person name="Huan P."/>
            <person name="Dong B."/>
            <person name="Zhang L."/>
            <person name="Hu X."/>
            <person name="Sun X."/>
            <person name="Wang J."/>
            <person name="Zhao C."/>
            <person name="Wang Y."/>
            <person name="Wang D."/>
            <person name="Huang X."/>
            <person name="Wang R."/>
            <person name="Lv J."/>
            <person name="Li Y."/>
            <person name="Zhang Z."/>
            <person name="Liu B."/>
            <person name="Lu W."/>
            <person name="Hui Y."/>
            <person name="Liang J."/>
            <person name="Zhou Z."/>
            <person name="Hou R."/>
            <person name="Li X."/>
            <person name="Liu Y."/>
            <person name="Li H."/>
            <person name="Ning X."/>
            <person name="Lin Y."/>
            <person name="Zhao L."/>
            <person name="Xing Q."/>
            <person name="Dou J."/>
            <person name="Li Y."/>
            <person name="Mao J."/>
            <person name="Guo H."/>
            <person name="Dou H."/>
            <person name="Li T."/>
            <person name="Mu C."/>
            <person name="Jiang W."/>
            <person name="Fu Q."/>
            <person name="Fu X."/>
            <person name="Miao Y."/>
            <person name="Liu J."/>
            <person name="Yu Q."/>
            <person name="Li R."/>
            <person name="Liao H."/>
            <person name="Li X."/>
            <person name="Kong Y."/>
            <person name="Jiang Z."/>
            <person name="Chourrout D."/>
            <person name="Li R."/>
            <person name="Bao Z."/>
        </authorList>
    </citation>
    <scope>NUCLEOTIDE SEQUENCE [LARGE SCALE GENOMIC DNA]</scope>
    <source>
        <strain evidence="2 3">PY_sf001</strain>
    </source>
</reference>
<dbReference type="Gene3D" id="1.10.472.80">
    <property type="entry name" value="Ypt/Rab-GAP domain of gyp1p, domain 3"/>
    <property type="match status" value="1"/>
</dbReference>
<feature type="compositionally biased region" description="Polar residues" evidence="1">
    <location>
        <begin position="1410"/>
        <end position="1426"/>
    </location>
</feature>
<dbReference type="STRING" id="6573.A0A210R3W8"/>
<dbReference type="EMBL" id="NEDP02000546">
    <property type="protein sequence ID" value="OWF55645.1"/>
    <property type="molecule type" value="Genomic_DNA"/>
</dbReference>
<dbReference type="OrthoDB" id="70142at2759"/>